<evidence type="ECO:0000256" key="2">
    <source>
        <dbReference type="ARBA" id="ARBA00022857"/>
    </source>
</evidence>
<dbReference type="FunFam" id="3.20.20.100:FF:000002">
    <property type="entry name" value="2,5-diketo-D-gluconic acid reductase A"/>
    <property type="match status" value="1"/>
</dbReference>
<evidence type="ECO:0000256" key="6">
    <source>
        <dbReference type="PIRSR" id="PIRSR000097-2"/>
    </source>
</evidence>
<evidence type="ECO:0000313" key="10">
    <source>
        <dbReference type="Proteomes" id="UP000199647"/>
    </source>
</evidence>
<keyword evidence="10" id="KW-1185">Reference proteome</keyword>
<feature type="site" description="Lowers pKa of active site Tyr" evidence="7">
    <location>
        <position position="73"/>
    </location>
</feature>
<evidence type="ECO:0000256" key="3">
    <source>
        <dbReference type="ARBA" id="ARBA00023002"/>
    </source>
</evidence>
<dbReference type="PRINTS" id="PR00069">
    <property type="entry name" value="ALDKETRDTASE"/>
</dbReference>
<keyword evidence="3" id="KW-0560">Oxidoreductase</keyword>
<evidence type="ECO:0000256" key="5">
    <source>
        <dbReference type="PIRSR" id="PIRSR000097-1"/>
    </source>
</evidence>
<evidence type="ECO:0000256" key="7">
    <source>
        <dbReference type="PIRSR" id="PIRSR000097-3"/>
    </source>
</evidence>
<dbReference type="PROSITE" id="PS00062">
    <property type="entry name" value="ALDOKETO_REDUCTASE_2"/>
    <property type="match status" value="1"/>
</dbReference>
<evidence type="ECO:0000259" key="8">
    <source>
        <dbReference type="Pfam" id="PF00248"/>
    </source>
</evidence>
<dbReference type="PANTHER" id="PTHR43827">
    <property type="entry name" value="2,5-DIKETO-D-GLUCONIC ACID REDUCTASE"/>
    <property type="match status" value="1"/>
</dbReference>
<dbReference type="InterPro" id="IPR023210">
    <property type="entry name" value="NADP_OxRdtase_dom"/>
</dbReference>
<reference evidence="9 10" key="1">
    <citation type="submission" date="2016-10" db="EMBL/GenBank/DDBJ databases">
        <authorList>
            <person name="de Groot N.N."/>
        </authorList>
    </citation>
    <scope>NUCLEOTIDE SEQUENCE [LARGE SCALE GENOMIC DNA]</scope>
    <source>
        <strain evidence="9 10">A52C2</strain>
    </source>
</reference>
<dbReference type="Gene3D" id="3.20.20.100">
    <property type="entry name" value="NADP-dependent oxidoreductase domain"/>
    <property type="match status" value="1"/>
</dbReference>
<evidence type="ECO:0000256" key="4">
    <source>
        <dbReference type="ARBA" id="ARBA00049445"/>
    </source>
</evidence>
<dbReference type="InterPro" id="IPR036812">
    <property type="entry name" value="NAD(P)_OxRdtase_dom_sf"/>
</dbReference>
<dbReference type="GO" id="GO:1990002">
    <property type="term" value="F:methylglyoxal reductase (NADPH) (acetol producing) activity"/>
    <property type="evidence" value="ECO:0007669"/>
    <property type="project" value="TreeGrafter"/>
</dbReference>
<keyword evidence="2" id="KW-0521">NADP</keyword>
<dbReference type="CDD" id="cd19140">
    <property type="entry name" value="AKR_AKR3F3"/>
    <property type="match status" value="1"/>
</dbReference>
<proteinExistence type="inferred from homology"/>
<comment type="similarity">
    <text evidence="1">Belongs to the aldo/keto reductase family.</text>
</comment>
<gene>
    <name evidence="9" type="ORF">SAMN05216548_1303</name>
</gene>
<dbReference type="GO" id="GO:0051596">
    <property type="term" value="P:methylglyoxal catabolic process"/>
    <property type="evidence" value="ECO:0007669"/>
    <property type="project" value="TreeGrafter"/>
</dbReference>
<dbReference type="InterPro" id="IPR018170">
    <property type="entry name" value="Aldo/ket_reductase_CS"/>
</dbReference>
<organism evidence="9 10">
    <name type="scientific">Faunimonas pinastri</name>
    <dbReference type="NCBI Taxonomy" id="1855383"/>
    <lineage>
        <taxon>Bacteria</taxon>
        <taxon>Pseudomonadati</taxon>
        <taxon>Pseudomonadota</taxon>
        <taxon>Alphaproteobacteria</taxon>
        <taxon>Hyphomicrobiales</taxon>
        <taxon>Afifellaceae</taxon>
        <taxon>Faunimonas</taxon>
    </lineage>
</organism>
<feature type="domain" description="NADP-dependent oxidoreductase" evidence="8">
    <location>
        <begin position="15"/>
        <end position="255"/>
    </location>
</feature>
<dbReference type="PANTHER" id="PTHR43827:SF3">
    <property type="entry name" value="NADP-DEPENDENT OXIDOREDUCTASE DOMAIN-CONTAINING PROTEIN"/>
    <property type="match status" value="1"/>
</dbReference>
<accession>A0A1H9QJM5</accession>
<dbReference type="STRING" id="1855383.SAMN05216548_1303"/>
<dbReference type="PROSITE" id="PS00798">
    <property type="entry name" value="ALDOKETO_REDUCTASE_1"/>
    <property type="match status" value="1"/>
</dbReference>
<dbReference type="Pfam" id="PF00248">
    <property type="entry name" value="Aldo_ket_red"/>
    <property type="match status" value="1"/>
</dbReference>
<name>A0A1H9QJM5_9HYPH</name>
<comment type="catalytic activity">
    <reaction evidence="4">
        <text>hydroxyacetone + NADP(+) = methylglyoxal + NADPH + H(+)</text>
        <dbReference type="Rhea" id="RHEA:27986"/>
        <dbReference type="ChEBI" id="CHEBI:15378"/>
        <dbReference type="ChEBI" id="CHEBI:17158"/>
        <dbReference type="ChEBI" id="CHEBI:27957"/>
        <dbReference type="ChEBI" id="CHEBI:57783"/>
        <dbReference type="ChEBI" id="CHEBI:58349"/>
    </reaction>
</comment>
<feature type="active site" description="Proton donor" evidence="5">
    <location>
        <position position="48"/>
    </location>
</feature>
<protein>
    <submittedName>
        <fullName evidence="9">Aldo/keto reductase</fullName>
    </submittedName>
</protein>
<dbReference type="AlphaFoldDB" id="A0A1H9QJM5"/>
<dbReference type="RefSeq" id="WP_092499974.1">
    <property type="nucleotide sequence ID" value="NZ_FOFG01000030.1"/>
</dbReference>
<evidence type="ECO:0000313" key="9">
    <source>
        <dbReference type="EMBL" id="SER60617.1"/>
    </source>
</evidence>
<dbReference type="Proteomes" id="UP000199647">
    <property type="component" value="Unassembled WGS sequence"/>
</dbReference>
<evidence type="ECO:0000256" key="1">
    <source>
        <dbReference type="ARBA" id="ARBA00007905"/>
    </source>
</evidence>
<sequence>MTLSISANGAEIPTIGFGTWRLTGDTAIHMVQAALENGYRHIDTAAAYGNEAEVGEAIRTQVTPRDRIFVTTKVWHTDLADGALQRSAEASLKKLGLDQVDLLLIHWPGKNVPLAEQIKALCDARRRGLARHIGVSNFTLGLLDEAVRLADEPLVVNQVEHHPYLDQSRMLAACRKHGMAMTSYSPIGRGELLNDPLIAEIAEGKGKTAAQIVLRWHVEQPANIAIPRSSNARRVAENIDIFDFALTPEEMGRISLLAKPDGRMVNPEFGPDWD</sequence>
<dbReference type="SUPFAM" id="SSF51430">
    <property type="entry name" value="NAD(P)-linked oxidoreductase"/>
    <property type="match status" value="1"/>
</dbReference>
<feature type="binding site" evidence="6">
    <location>
        <position position="106"/>
    </location>
    <ligand>
        <name>substrate</name>
    </ligand>
</feature>
<dbReference type="OrthoDB" id="9804790at2"/>
<dbReference type="EMBL" id="FOFG01000030">
    <property type="protein sequence ID" value="SER60617.1"/>
    <property type="molecule type" value="Genomic_DNA"/>
</dbReference>
<dbReference type="PIRSF" id="PIRSF000097">
    <property type="entry name" value="AKR"/>
    <property type="match status" value="1"/>
</dbReference>
<dbReference type="InterPro" id="IPR020471">
    <property type="entry name" value="AKR"/>
</dbReference>